<protein>
    <submittedName>
        <fullName evidence="2">Uncharacterized protein</fullName>
    </submittedName>
</protein>
<feature type="compositionally biased region" description="Basic and acidic residues" evidence="1">
    <location>
        <begin position="459"/>
        <end position="468"/>
    </location>
</feature>
<dbReference type="PANTHER" id="PTHR24216">
    <property type="entry name" value="PAXILLIN-RELATED"/>
    <property type="match status" value="1"/>
</dbReference>
<feature type="compositionally biased region" description="Acidic residues" evidence="1">
    <location>
        <begin position="415"/>
        <end position="430"/>
    </location>
</feature>
<feature type="compositionally biased region" description="Acidic residues" evidence="1">
    <location>
        <begin position="38"/>
        <end position="50"/>
    </location>
</feature>
<feature type="compositionally biased region" description="Basic residues" evidence="1">
    <location>
        <begin position="132"/>
        <end position="144"/>
    </location>
</feature>
<reference evidence="2" key="1">
    <citation type="submission" date="2022-07" db="EMBL/GenBank/DDBJ databases">
        <title>Draft genome sequence of Zalerion maritima ATCC 34329, a (micro)plastics degrading marine fungus.</title>
        <authorList>
            <person name="Paco A."/>
            <person name="Goncalves M.F.M."/>
            <person name="Rocha-Santos T.A.P."/>
            <person name="Alves A."/>
        </authorList>
    </citation>
    <scope>NUCLEOTIDE SEQUENCE</scope>
    <source>
        <strain evidence="2">ATCC 34329</strain>
    </source>
</reference>
<evidence type="ECO:0000313" key="2">
    <source>
        <dbReference type="EMBL" id="KAJ2903896.1"/>
    </source>
</evidence>
<evidence type="ECO:0000256" key="1">
    <source>
        <dbReference type="SAM" id="MobiDB-lite"/>
    </source>
</evidence>
<feature type="region of interest" description="Disordered" evidence="1">
    <location>
        <begin position="412"/>
        <end position="481"/>
    </location>
</feature>
<dbReference type="EMBL" id="JAKWBI020000068">
    <property type="protein sequence ID" value="KAJ2903896.1"/>
    <property type="molecule type" value="Genomic_DNA"/>
</dbReference>
<feature type="compositionally biased region" description="Pro residues" evidence="1">
    <location>
        <begin position="526"/>
        <end position="540"/>
    </location>
</feature>
<accession>A0AAD5WT38</accession>
<feature type="compositionally biased region" description="Low complexity" evidence="1">
    <location>
        <begin position="116"/>
        <end position="127"/>
    </location>
</feature>
<dbReference type="PANTHER" id="PTHR24216:SF65">
    <property type="entry name" value="PAXILLIN-LIKE PROTEIN 1"/>
    <property type="match status" value="1"/>
</dbReference>
<proteinExistence type="predicted"/>
<feature type="compositionally biased region" description="Basic and acidic residues" evidence="1">
    <location>
        <begin position="73"/>
        <end position="85"/>
    </location>
</feature>
<name>A0AAD5WT38_9PEZI</name>
<organism evidence="2 3">
    <name type="scientific">Zalerion maritima</name>
    <dbReference type="NCBI Taxonomy" id="339359"/>
    <lineage>
        <taxon>Eukaryota</taxon>
        <taxon>Fungi</taxon>
        <taxon>Dikarya</taxon>
        <taxon>Ascomycota</taxon>
        <taxon>Pezizomycotina</taxon>
        <taxon>Sordariomycetes</taxon>
        <taxon>Lulworthiomycetidae</taxon>
        <taxon>Lulworthiales</taxon>
        <taxon>Lulworthiaceae</taxon>
        <taxon>Zalerion</taxon>
    </lineage>
</organism>
<feature type="compositionally biased region" description="Basic and acidic residues" evidence="1">
    <location>
        <begin position="694"/>
        <end position="715"/>
    </location>
</feature>
<feature type="region of interest" description="Disordered" evidence="1">
    <location>
        <begin position="511"/>
        <end position="554"/>
    </location>
</feature>
<sequence length="750" mass="80232">MNLSVPNSRSPPAVLAAASPASLSGNQASSHSSASVESDLDLGMDSEPPEPEPGVAQYAGSDVAVQPSHSRHKVDQHEEVKEAEIHSLPPSPLPSAASSPSIASTPSPFVQNSRKVSTSPSFPSSTVAKSNKIGKNRSRNKMKNKGKESIQQKFQPHDNERKVKPKMAKKAMQQQLAEMIAQEEEEKARKGEIVREIEKMYNEGKTFYSQWRIQGLEVMIRNKYQKIWVHDLMGELHGIRVEKGVCGEGRPITTKFLPIQALLSPSVSALPPSEPSSTKPSRSSSSPSRLSSSPHNFSPSKLPSSSSSSSSTYPRQFLPITVHQPAVAPFRPFVKAPVPSIIRTIRYCGEQATGGIEFSHWVCRLESILEKMELPRHSLMGGATVVPQGGRAEKGPKLIAFGLGTMQGHFSEQADSPELEVEDSESDSDSDFGPFTERDAAAGRRVDGDHSKASQCHGGEGRRMKESQGDNNIGDDGGPPLVKGDQARIACSKHAFFLLVKDILDHAWAPSPPPAASRPPGASAIKPPPGLGSPHPPPRPRAATPNDLPLFAADPSYAPSDVEALRQMGCRVCPGASALCKVDSESVVVALGGGGGGGGGAGGEKRGMPWPLKQVLADMALPAIMVLEKVGSGWDADAETCGPDPNSPRVLEWMRQYDEIDFGADASLVGDARLYVRGGVGGLEGGKYVVKGKKSIEPDRPTDRPTESSKERGDDELLTVAGKNWHERRLASHETAVGTSEPFHDTQPFG</sequence>
<gene>
    <name evidence="2" type="ORF">MKZ38_009182</name>
</gene>
<feature type="compositionally biased region" description="Low complexity" evidence="1">
    <location>
        <begin position="8"/>
        <end position="37"/>
    </location>
</feature>
<dbReference type="Proteomes" id="UP001201980">
    <property type="component" value="Unassembled WGS sequence"/>
</dbReference>
<feature type="region of interest" description="Disordered" evidence="1">
    <location>
        <begin position="267"/>
        <end position="310"/>
    </location>
</feature>
<dbReference type="AlphaFoldDB" id="A0AAD5WT38"/>
<feature type="compositionally biased region" description="Basic and acidic residues" evidence="1">
    <location>
        <begin position="436"/>
        <end position="452"/>
    </location>
</feature>
<keyword evidence="3" id="KW-1185">Reference proteome</keyword>
<feature type="region of interest" description="Disordered" evidence="1">
    <location>
        <begin position="1"/>
        <end position="162"/>
    </location>
</feature>
<feature type="region of interest" description="Disordered" evidence="1">
    <location>
        <begin position="692"/>
        <end position="750"/>
    </location>
</feature>
<comment type="caution">
    <text evidence="2">The sequence shown here is derived from an EMBL/GenBank/DDBJ whole genome shotgun (WGS) entry which is preliminary data.</text>
</comment>
<feature type="compositionally biased region" description="Basic and acidic residues" evidence="1">
    <location>
        <begin position="145"/>
        <end position="162"/>
    </location>
</feature>
<feature type="compositionally biased region" description="Low complexity" evidence="1">
    <location>
        <begin position="94"/>
        <end position="108"/>
    </location>
</feature>
<evidence type="ECO:0000313" key="3">
    <source>
        <dbReference type="Proteomes" id="UP001201980"/>
    </source>
</evidence>